<dbReference type="Pfam" id="PF26256">
    <property type="entry name" value="DUF8060"/>
    <property type="match status" value="1"/>
</dbReference>
<dbReference type="RefSeq" id="WP_103426519.1">
    <property type="nucleotide sequence ID" value="NZ_CP026309.1"/>
</dbReference>
<accession>A0A2I8VLM0</accession>
<keyword evidence="2" id="KW-0812">Transmembrane</keyword>
<reference evidence="4 5" key="1">
    <citation type="submission" date="2018-01" db="EMBL/GenBank/DDBJ databases">
        <title>Complete genome sequence of Salinigranum rubrum GX10T, an extremely halophilic archaeon isolated from a marine solar saltern.</title>
        <authorList>
            <person name="Han S."/>
        </authorList>
    </citation>
    <scope>NUCLEOTIDE SEQUENCE [LARGE SCALE GENOMIC DNA]</scope>
    <source>
        <strain evidence="4 5">GX10</strain>
    </source>
</reference>
<feature type="transmembrane region" description="Helical" evidence="2">
    <location>
        <begin position="64"/>
        <end position="82"/>
    </location>
</feature>
<feature type="compositionally biased region" description="Basic and acidic residues" evidence="1">
    <location>
        <begin position="132"/>
        <end position="150"/>
    </location>
</feature>
<dbReference type="GeneID" id="35593480"/>
<organism evidence="4 5">
    <name type="scientific">Salinigranum rubrum</name>
    <dbReference type="NCBI Taxonomy" id="755307"/>
    <lineage>
        <taxon>Archaea</taxon>
        <taxon>Methanobacteriati</taxon>
        <taxon>Methanobacteriota</taxon>
        <taxon>Stenosarchaea group</taxon>
        <taxon>Halobacteria</taxon>
        <taxon>Halobacteriales</taxon>
        <taxon>Haloferacaceae</taxon>
        <taxon>Salinigranum</taxon>
    </lineage>
</organism>
<gene>
    <name evidence="4" type="ORF">C2R22_15270</name>
</gene>
<evidence type="ECO:0000256" key="2">
    <source>
        <dbReference type="SAM" id="Phobius"/>
    </source>
</evidence>
<dbReference type="EMBL" id="CP026309">
    <property type="protein sequence ID" value="AUV82830.1"/>
    <property type="molecule type" value="Genomic_DNA"/>
</dbReference>
<dbReference type="AlphaFoldDB" id="A0A2I8VLM0"/>
<keyword evidence="5" id="KW-1185">Reference proteome</keyword>
<feature type="transmembrane region" description="Helical" evidence="2">
    <location>
        <begin position="25"/>
        <end position="44"/>
    </location>
</feature>
<protein>
    <recommendedName>
        <fullName evidence="3">DUF8060 domain-containing protein</fullName>
    </recommendedName>
</protein>
<feature type="region of interest" description="Disordered" evidence="1">
    <location>
        <begin position="84"/>
        <end position="150"/>
    </location>
</feature>
<sequence length="150" mass="15526">MTDAGSSENGGDTKTAARVRRGLDYALLGGLALLGLIAAIQFYLAADQTINVWVTREFRPPFKMVFNLVVLLVVGIGLSRQVRRLSGADGRSDGEDAESGESTTDATTDGGAASTDPGGRLGSASEAGDGDSDGRPGRDAFDGDSDSDRR</sequence>
<dbReference type="KEGG" id="srub:C2R22_15270"/>
<name>A0A2I8VLM0_9EURY</name>
<evidence type="ECO:0000259" key="3">
    <source>
        <dbReference type="Pfam" id="PF26256"/>
    </source>
</evidence>
<feature type="domain" description="DUF8060" evidence="3">
    <location>
        <begin position="4"/>
        <end position="86"/>
    </location>
</feature>
<dbReference type="Proteomes" id="UP000236584">
    <property type="component" value="Chromosome"/>
</dbReference>
<feature type="compositionally biased region" description="Low complexity" evidence="1">
    <location>
        <begin position="100"/>
        <end position="116"/>
    </location>
</feature>
<evidence type="ECO:0000256" key="1">
    <source>
        <dbReference type="SAM" id="MobiDB-lite"/>
    </source>
</evidence>
<proteinExistence type="predicted"/>
<keyword evidence="2" id="KW-0472">Membrane</keyword>
<dbReference type="InterPro" id="IPR058373">
    <property type="entry name" value="DUF8060"/>
</dbReference>
<keyword evidence="2" id="KW-1133">Transmembrane helix</keyword>
<evidence type="ECO:0000313" key="5">
    <source>
        <dbReference type="Proteomes" id="UP000236584"/>
    </source>
</evidence>
<evidence type="ECO:0000313" key="4">
    <source>
        <dbReference type="EMBL" id="AUV82830.1"/>
    </source>
</evidence>